<evidence type="ECO:0000256" key="5">
    <source>
        <dbReference type="RuleBase" id="RU003512"/>
    </source>
</evidence>
<feature type="region of interest" description="Disordered" evidence="6">
    <location>
        <begin position="1"/>
        <end position="23"/>
    </location>
</feature>
<evidence type="ECO:0000313" key="7">
    <source>
        <dbReference type="EMBL" id="WFP17438.1"/>
    </source>
</evidence>
<keyword evidence="4" id="KW-0732">Signal</keyword>
<evidence type="ECO:0000256" key="6">
    <source>
        <dbReference type="SAM" id="MobiDB-lite"/>
    </source>
</evidence>
<dbReference type="InterPro" id="IPR006127">
    <property type="entry name" value="ZnuA-like"/>
</dbReference>
<dbReference type="Pfam" id="PF01297">
    <property type="entry name" value="ZnuA"/>
    <property type="match status" value="1"/>
</dbReference>
<evidence type="ECO:0000256" key="3">
    <source>
        <dbReference type="ARBA" id="ARBA00022723"/>
    </source>
</evidence>
<evidence type="ECO:0000313" key="8">
    <source>
        <dbReference type="Proteomes" id="UP001219037"/>
    </source>
</evidence>
<dbReference type="EMBL" id="CP121252">
    <property type="protein sequence ID" value="WFP17438.1"/>
    <property type="molecule type" value="Genomic_DNA"/>
</dbReference>
<reference evidence="7 8" key="1">
    <citation type="submission" date="2023-04" db="EMBL/GenBank/DDBJ databases">
        <title>Funneling lignin-derived compounds into biodiesel using alkali-halophilic Citricoccus sp. P2.</title>
        <authorList>
            <person name="Luo C.-B."/>
        </authorList>
    </citation>
    <scope>NUCLEOTIDE SEQUENCE [LARGE SCALE GENOMIC DNA]</scope>
    <source>
        <strain evidence="7 8">P2</strain>
    </source>
</reference>
<accession>A0ABY8H8F2</accession>
<dbReference type="InterPro" id="IPR006129">
    <property type="entry name" value="AdhesinB"/>
</dbReference>
<gene>
    <name evidence="7" type="ORF">P8192_04835</name>
</gene>
<proteinExistence type="inferred from homology"/>
<dbReference type="InterPro" id="IPR006128">
    <property type="entry name" value="Lipoprotein_PsaA-like"/>
</dbReference>
<dbReference type="InterPro" id="IPR050492">
    <property type="entry name" value="Bact_metal-bind_prot9"/>
</dbReference>
<dbReference type="PRINTS" id="PR00690">
    <property type="entry name" value="ADHESNFAMILY"/>
</dbReference>
<dbReference type="PANTHER" id="PTHR42953:SF1">
    <property type="entry name" value="METAL-BINDING PROTEIN HI_0362-RELATED"/>
    <property type="match status" value="1"/>
</dbReference>
<dbReference type="Proteomes" id="UP001219037">
    <property type="component" value="Chromosome"/>
</dbReference>
<evidence type="ECO:0000256" key="2">
    <source>
        <dbReference type="ARBA" id="ARBA00022448"/>
    </source>
</evidence>
<dbReference type="SUPFAM" id="SSF53807">
    <property type="entry name" value="Helical backbone' metal receptor"/>
    <property type="match status" value="1"/>
</dbReference>
<feature type="compositionally biased region" description="Low complexity" evidence="6">
    <location>
        <begin position="7"/>
        <end position="22"/>
    </location>
</feature>
<organism evidence="7 8">
    <name type="scientific">Citricoccus muralis</name>
    <dbReference type="NCBI Taxonomy" id="169134"/>
    <lineage>
        <taxon>Bacteria</taxon>
        <taxon>Bacillati</taxon>
        <taxon>Actinomycetota</taxon>
        <taxon>Actinomycetes</taxon>
        <taxon>Micrococcales</taxon>
        <taxon>Micrococcaceae</taxon>
        <taxon>Citricoccus</taxon>
    </lineage>
</organism>
<name>A0ABY8H8F2_9MICC</name>
<dbReference type="RefSeq" id="WP_278158935.1">
    <property type="nucleotide sequence ID" value="NZ_CP121252.1"/>
</dbReference>
<keyword evidence="2 5" id="KW-0813">Transport</keyword>
<keyword evidence="8" id="KW-1185">Reference proteome</keyword>
<keyword evidence="3" id="KW-0479">Metal-binding</keyword>
<evidence type="ECO:0000256" key="1">
    <source>
        <dbReference type="ARBA" id="ARBA00004196"/>
    </source>
</evidence>
<sequence>MRYVLGRSHSPLSSRSSRFSARLTDRHRRHRGLLAVGAGAALVLTACSSEASPGGSGGADDAAVEGALNVYATTGYLADAVSVIAPDAEVTTMVGPGGDPHTYQPSTQDIQTLQNADLVLWNGLHLEAQMEGQLRSLGDAQVAVGEEIDAELLLPWPDADEEGEPMRDPHIWNSPEAWSQAVEVIAETFSEHDPERADDYQQRAEGYLSEIQAAADEAADATASIPAPRILVTGHDAFNYYGDTYDLEVHATDFISSDAALSAGELSELADLIAEHEVPVIFYDNQASPQAITSLREAVQSRGWDVAVSEEELFADSLGAGDNVNTYLKVFRHNTEAIVNALGDEHSAD</sequence>
<protein>
    <submittedName>
        <fullName evidence="7">Zinc ABC transporter substrate-binding protein</fullName>
    </submittedName>
</protein>
<dbReference type="PANTHER" id="PTHR42953">
    <property type="entry name" value="HIGH-AFFINITY ZINC UPTAKE SYSTEM PROTEIN ZNUA-RELATED"/>
    <property type="match status" value="1"/>
</dbReference>
<comment type="similarity">
    <text evidence="5">Belongs to the bacterial solute-binding protein 9 family.</text>
</comment>
<dbReference type="PRINTS" id="PR00691">
    <property type="entry name" value="ADHESINB"/>
</dbReference>
<evidence type="ECO:0000256" key="4">
    <source>
        <dbReference type="ARBA" id="ARBA00022729"/>
    </source>
</evidence>
<comment type="subcellular location">
    <subcellularLocation>
        <location evidence="1">Cell envelope</location>
    </subcellularLocation>
</comment>
<dbReference type="Gene3D" id="3.40.50.1980">
    <property type="entry name" value="Nitrogenase molybdenum iron protein domain"/>
    <property type="match status" value="2"/>
</dbReference>